<accession>A0A2S6FZ90</accession>
<dbReference type="NCBIfam" id="TIGR01186">
    <property type="entry name" value="proV"/>
    <property type="match status" value="1"/>
</dbReference>
<dbReference type="PANTHER" id="PTHR43117">
    <property type="entry name" value="OSMOPROTECTANT IMPORT ATP-BINDING PROTEIN OSMV"/>
    <property type="match status" value="1"/>
</dbReference>
<keyword evidence="6 7" id="KW-0129">CBS domain</keyword>
<dbReference type="Proteomes" id="UP000239863">
    <property type="component" value="Unassembled WGS sequence"/>
</dbReference>
<dbReference type="STRING" id="37659.GCA_000703125_01959"/>
<dbReference type="FunFam" id="3.40.50.300:FF:000425">
    <property type="entry name" value="Probable ABC transporter, ATP-binding subunit"/>
    <property type="match status" value="1"/>
</dbReference>
<dbReference type="AlphaFoldDB" id="A0A2S6FZ90"/>
<dbReference type="RefSeq" id="WP_029452679.1">
    <property type="nucleotide sequence ID" value="NZ_PTIS01000003.1"/>
</dbReference>
<keyword evidence="4 8" id="KW-0547">Nucleotide-binding</keyword>
<evidence type="ECO:0000256" key="2">
    <source>
        <dbReference type="ARBA" id="ARBA00022448"/>
    </source>
</evidence>
<dbReference type="InterPro" id="IPR017871">
    <property type="entry name" value="ABC_transporter-like_CS"/>
</dbReference>
<evidence type="ECO:0000256" key="1">
    <source>
        <dbReference type="ARBA" id="ARBA00005417"/>
    </source>
</evidence>
<dbReference type="GO" id="GO:0005886">
    <property type="term" value="C:plasma membrane"/>
    <property type="evidence" value="ECO:0007669"/>
    <property type="project" value="UniProtKB-SubCell"/>
</dbReference>
<keyword evidence="8" id="KW-0997">Cell inner membrane</keyword>
<evidence type="ECO:0000259" key="9">
    <source>
        <dbReference type="PROSITE" id="PS50893"/>
    </source>
</evidence>
<keyword evidence="8" id="KW-0472">Membrane</keyword>
<dbReference type="SMART" id="SM00382">
    <property type="entry name" value="AAA"/>
    <property type="match status" value="1"/>
</dbReference>
<gene>
    <name evidence="11" type="ORF">BD821_10329</name>
</gene>
<name>A0A2S6FZ90_9CLOT</name>
<dbReference type="SMART" id="SM00116">
    <property type="entry name" value="CBS"/>
    <property type="match status" value="2"/>
</dbReference>
<feature type="domain" description="CBS" evidence="10">
    <location>
        <begin position="254"/>
        <end position="310"/>
    </location>
</feature>
<dbReference type="InterPro" id="IPR000644">
    <property type="entry name" value="CBS_dom"/>
</dbReference>
<dbReference type="InterPro" id="IPR003439">
    <property type="entry name" value="ABC_transporter-like_ATP-bd"/>
</dbReference>
<dbReference type="InterPro" id="IPR046342">
    <property type="entry name" value="CBS_dom_sf"/>
</dbReference>
<feature type="domain" description="ABC transporter" evidence="9">
    <location>
        <begin position="2"/>
        <end position="236"/>
    </location>
</feature>
<evidence type="ECO:0000256" key="3">
    <source>
        <dbReference type="ARBA" id="ARBA00022737"/>
    </source>
</evidence>
<keyword evidence="3" id="KW-0677">Repeat</keyword>
<dbReference type="InterPro" id="IPR005892">
    <property type="entry name" value="Gly-betaine_transp_ATP-bd"/>
</dbReference>
<feature type="domain" description="CBS" evidence="10">
    <location>
        <begin position="314"/>
        <end position="369"/>
    </location>
</feature>
<dbReference type="Gene3D" id="3.40.50.300">
    <property type="entry name" value="P-loop containing nucleotide triphosphate hydrolases"/>
    <property type="match status" value="1"/>
</dbReference>
<dbReference type="Pfam" id="PF00005">
    <property type="entry name" value="ABC_tran"/>
    <property type="match status" value="1"/>
</dbReference>
<protein>
    <recommendedName>
        <fullName evidence="8">Quaternary amine transport ATP-binding protein</fullName>
        <ecNumber evidence="8">7.6.2.9</ecNumber>
    </recommendedName>
</protein>
<comment type="caution">
    <text evidence="11">The sequence shown here is derived from an EMBL/GenBank/DDBJ whole genome shotgun (WGS) entry which is preliminary data.</text>
</comment>
<dbReference type="SUPFAM" id="SSF54631">
    <property type="entry name" value="CBS-domain pair"/>
    <property type="match status" value="1"/>
</dbReference>
<evidence type="ECO:0000313" key="12">
    <source>
        <dbReference type="Proteomes" id="UP000239863"/>
    </source>
</evidence>
<evidence type="ECO:0000313" key="11">
    <source>
        <dbReference type="EMBL" id="PPK48909.1"/>
    </source>
</evidence>
<dbReference type="PROSITE" id="PS50893">
    <property type="entry name" value="ABC_TRANSPORTER_2"/>
    <property type="match status" value="1"/>
</dbReference>
<proteinExistence type="inferred from homology"/>
<dbReference type="PROSITE" id="PS51371">
    <property type="entry name" value="CBS"/>
    <property type="match status" value="2"/>
</dbReference>
<dbReference type="GO" id="GO:0015418">
    <property type="term" value="F:ABC-type quaternary ammonium compound transporting activity"/>
    <property type="evidence" value="ECO:0007669"/>
    <property type="project" value="UniProtKB-EC"/>
</dbReference>
<dbReference type="PROSITE" id="PS00211">
    <property type="entry name" value="ABC_TRANSPORTER_1"/>
    <property type="match status" value="1"/>
</dbReference>
<dbReference type="GO" id="GO:0031460">
    <property type="term" value="P:glycine betaine transport"/>
    <property type="evidence" value="ECO:0007669"/>
    <property type="project" value="InterPro"/>
</dbReference>
<evidence type="ECO:0000256" key="7">
    <source>
        <dbReference type="PROSITE-ProRule" id="PRU00703"/>
    </source>
</evidence>
<reference evidence="11 12" key="1">
    <citation type="submission" date="2018-02" db="EMBL/GenBank/DDBJ databases">
        <title>Genomic Encyclopedia of Archaeal and Bacterial Type Strains, Phase II (KMG-II): from individual species to whole genera.</title>
        <authorList>
            <person name="Goeker M."/>
        </authorList>
    </citation>
    <scope>NUCLEOTIDE SEQUENCE [LARGE SCALE GENOMIC DNA]</scope>
    <source>
        <strain evidence="11 12">DSM 15099</strain>
    </source>
</reference>
<keyword evidence="2 8" id="KW-0813">Transport</keyword>
<dbReference type="SUPFAM" id="SSF52540">
    <property type="entry name" value="P-loop containing nucleoside triphosphate hydrolases"/>
    <property type="match status" value="1"/>
</dbReference>
<dbReference type="GeneID" id="75090809"/>
<dbReference type="InterPro" id="IPR003593">
    <property type="entry name" value="AAA+_ATPase"/>
</dbReference>
<evidence type="ECO:0000259" key="10">
    <source>
        <dbReference type="PROSITE" id="PS51371"/>
    </source>
</evidence>
<sequence>MIEFKNVRKDFGGEDILKNINFNIEKGELVVLIGPSGCGKTTSLKMINKLIKPTEGIISINGEDISKKDTIDLRRNIGYVIQQTGLFPHMTVGENIGIVPRLKGWTKDKTKSRTIELLEMVGMKYDEYIDRYPGELSGGQQQRIGVARAFATNPEIILMDEPFSALDPISKNQLQDELFSLQEELKKTIVFVTHDMDEAIKLGDKICIMKDGNILQYDKPEILLKDPKEGFVEEFIGKDRIWNKPELIKAKDIMIEDPVTTIEGRTVFQAVGIMRQKKVDSLLIVDRQSNLLGIVTLKVIRREENEALKLKDIMERDIIYANKDESIVEVLTKMNEASIGYIPVLDNGKLCGLITRSRLITVLSSQYID</sequence>
<keyword evidence="8" id="KW-1003">Cell membrane</keyword>
<dbReference type="GO" id="GO:0006865">
    <property type="term" value="P:amino acid transport"/>
    <property type="evidence" value="ECO:0007669"/>
    <property type="project" value="UniProtKB-UniRule"/>
</dbReference>
<dbReference type="Gene3D" id="3.10.580.10">
    <property type="entry name" value="CBS-domain"/>
    <property type="match status" value="1"/>
</dbReference>
<comment type="subcellular location">
    <subcellularLocation>
        <location evidence="8">Cell inner membrane</location>
        <topology evidence="8">Peripheral membrane protein</topology>
    </subcellularLocation>
</comment>
<keyword evidence="5 8" id="KW-0067">ATP-binding</keyword>
<dbReference type="EMBL" id="PTIS01000003">
    <property type="protein sequence ID" value="PPK48909.1"/>
    <property type="molecule type" value="Genomic_DNA"/>
</dbReference>
<dbReference type="Pfam" id="PF00571">
    <property type="entry name" value="CBS"/>
    <property type="match status" value="2"/>
</dbReference>
<evidence type="ECO:0000256" key="4">
    <source>
        <dbReference type="ARBA" id="ARBA00022741"/>
    </source>
</evidence>
<dbReference type="OrthoDB" id="9802264at2"/>
<dbReference type="InterPro" id="IPR027417">
    <property type="entry name" value="P-loop_NTPase"/>
</dbReference>
<evidence type="ECO:0000256" key="8">
    <source>
        <dbReference type="RuleBase" id="RU369116"/>
    </source>
</evidence>
<dbReference type="PANTHER" id="PTHR43117:SF4">
    <property type="entry name" value="OSMOPROTECTANT IMPORT ATP-BINDING PROTEIN OSMV"/>
    <property type="match status" value="1"/>
</dbReference>
<dbReference type="GO" id="GO:0016887">
    <property type="term" value="F:ATP hydrolysis activity"/>
    <property type="evidence" value="ECO:0007669"/>
    <property type="project" value="UniProtKB-UniRule"/>
</dbReference>
<evidence type="ECO:0000256" key="6">
    <source>
        <dbReference type="ARBA" id="ARBA00023122"/>
    </source>
</evidence>
<comment type="subunit">
    <text evidence="8">The complex is probably composed of two ATP-binding proteins, two transmembrane proteins and a solute-binding protein.</text>
</comment>
<comment type="similarity">
    <text evidence="1 8">Belongs to the ABC transporter superfamily.</text>
</comment>
<comment type="catalytic activity">
    <reaction evidence="8">
        <text>a quaternary ammonium(out) + ATP + H2O = a quaternary ammonium(in) + ADP + phosphate + H(+)</text>
        <dbReference type="Rhea" id="RHEA:11036"/>
        <dbReference type="ChEBI" id="CHEBI:15377"/>
        <dbReference type="ChEBI" id="CHEBI:15378"/>
        <dbReference type="ChEBI" id="CHEBI:30616"/>
        <dbReference type="ChEBI" id="CHEBI:35267"/>
        <dbReference type="ChEBI" id="CHEBI:43474"/>
        <dbReference type="ChEBI" id="CHEBI:456216"/>
    </reaction>
</comment>
<dbReference type="GO" id="GO:0005524">
    <property type="term" value="F:ATP binding"/>
    <property type="evidence" value="ECO:0007669"/>
    <property type="project" value="UniProtKB-UniRule"/>
</dbReference>
<evidence type="ECO:0000256" key="5">
    <source>
        <dbReference type="ARBA" id="ARBA00022840"/>
    </source>
</evidence>
<dbReference type="EC" id="7.6.2.9" evidence="8"/>
<organism evidence="11 12">
    <name type="scientific">Clostridium algidicarnis DSM 15099</name>
    <dbReference type="NCBI Taxonomy" id="1121295"/>
    <lineage>
        <taxon>Bacteria</taxon>
        <taxon>Bacillati</taxon>
        <taxon>Bacillota</taxon>
        <taxon>Clostridia</taxon>
        <taxon>Eubacteriales</taxon>
        <taxon>Clostridiaceae</taxon>
        <taxon>Clostridium</taxon>
    </lineage>
</organism>